<feature type="compositionally biased region" description="Basic and acidic residues" evidence="8">
    <location>
        <begin position="751"/>
        <end position="763"/>
    </location>
</feature>
<feature type="region of interest" description="Disordered" evidence="8">
    <location>
        <begin position="640"/>
        <end position="838"/>
    </location>
</feature>
<dbReference type="GO" id="GO:0003697">
    <property type="term" value="F:single-stranded DNA binding"/>
    <property type="evidence" value="ECO:0007669"/>
    <property type="project" value="InterPro"/>
</dbReference>
<dbReference type="OrthoDB" id="273123at2759"/>
<feature type="compositionally biased region" description="Low complexity" evidence="8">
    <location>
        <begin position="767"/>
        <end position="781"/>
    </location>
</feature>
<evidence type="ECO:0000259" key="10">
    <source>
        <dbReference type="Pfam" id="PF22379"/>
    </source>
</evidence>
<dbReference type="EMBL" id="SKBQ01000121">
    <property type="protein sequence ID" value="TPX18071.1"/>
    <property type="molecule type" value="Genomic_DNA"/>
</dbReference>
<dbReference type="PANTHER" id="PTHR13454">
    <property type="entry name" value="PROTEIN MCM10 HOMOLOG"/>
    <property type="match status" value="1"/>
</dbReference>
<dbReference type="AlphaFoldDB" id="A0A507BLJ5"/>
<feature type="region of interest" description="Disordered" evidence="8">
    <location>
        <begin position="1"/>
        <end position="77"/>
    </location>
</feature>
<feature type="compositionally biased region" description="Basic and acidic residues" evidence="8">
    <location>
        <begin position="229"/>
        <end position="241"/>
    </location>
</feature>
<evidence type="ECO:0000256" key="7">
    <source>
        <dbReference type="ARBA" id="ARBA00023242"/>
    </source>
</evidence>
<keyword evidence="4" id="KW-0479">Metal-binding</keyword>
<comment type="similarity">
    <text evidence="2">Belongs to the MCM10 family.</text>
</comment>
<evidence type="ECO:0000313" key="11">
    <source>
        <dbReference type="EMBL" id="TPX18071.1"/>
    </source>
</evidence>
<feature type="domain" description="MCM10 OB-fold" evidence="10">
    <location>
        <begin position="346"/>
        <end position="489"/>
    </location>
</feature>
<dbReference type="GeneID" id="41979288"/>
<gene>
    <name evidence="11" type="ORF">E0L32_011841</name>
</gene>
<keyword evidence="5" id="KW-0863">Zinc-finger</keyword>
<keyword evidence="3" id="KW-0235">DNA replication</keyword>
<dbReference type="FunCoup" id="A0A507BLJ5">
    <property type="interactions" value="35"/>
</dbReference>
<feature type="compositionally biased region" description="Polar residues" evidence="8">
    <location>
        <begin position="149"/>
        <end position="162"/>
    </location>
</feature>
<feature type="region of interest" description="Disordered" evidence="8">
    <location>
        <begin position="93"/>
        <end position="241"/>
    </location>
</feature>
<keyword evidence="12" id="KW-1185">Reference proteome</keyword>
<evidence type="ECO:0000256" key="1">
    <source>
        <dbReference type="ARBA" id="ARBA00004123"/>
    </source>
</evidence>
<dbReference type="RefSeq" id="XP_030999782.1">
    <property type="nucleotide sequence ID" value="XM_031134615.1"/>
</dbReference>
<dbReference type="GO" id="GO:0006270">
    <property type="term" value="P:DNA replication initiation"/>
    <property type="evidence" value="ECO:0007669"/>
    <property type="project" value="InterPro"/>
</dbReference>
<comment type="subcellular location">
    <subcellularLocation>
        <location evidence="1">Nucleus</location>
    </subcellularLocation>
</comment>
<dbReference type="Gene3D" id="2.40.50.140">
    <property type="entry name" value="Nucleic acid-binding proteins"/>
    <property type="match status" value="1"/>
</dbReference>
<keyword evidence="7" id="KW-0539">Nucleus</keyword>
<protein>
    <submittedName>
        <fullName evidence="11">Uncharacterized protein</fullName>
    </submittedName>
</protein>
<feature type="compositionally biased region" description="Low complexity" evidence="8">
    <location>
        <begin position="201"/>
        <end position="212"/>
    </location>
</feature>
<organism evidence="11 12">
    <name type="scientific">Thyridium curvatum</name>
    <dbReference type="NCBI Taxonomy" id="1093900"/>
    <lineage>
        <taxon>Eukaryota</taxon>
        <taxon>Fungi</taxon>
        <taxon>Dikarya</taxon>
        <taxon>Ascomycota</taxon>
        <taxon>Pezizomycotina</taxon>
        <taxon>Sordariomycetes</taxon>
        <taxon>Sordariomycetidae</taxon>
        <taxon>Thyridiales</taxon>
        <taxon>Thyridiaceae</taxon>
        <taxon>Thyridium</taxon>
    </lineage>
</organism>
<dbReference type="Pfam" id="PF22379">
    <property type="entry name" value="OB_MCM10"/>
    <property type="match status" value="1"/>
</dbReference>
<keyword evidence="6" id="KW-0862">Zinc</keyword>
<dbReference type="InterPro" id="IPR055065">
    <property type="entry name" value="OB_MCM10"/>
</dbReference>
<evidence type="ECO:0000256" key="3">
    <source>
        <dbReference type="ARBA" id="ARBA00022705"/>
    </source>
</evidence>
<dbReference type="PANTHER" id="PTHR13454:SF11">
    <property type="entry name" value="PROTEIN MCM10 HOMOLOG"/>
    <property type="match status" value="1"/>
</dbReference>
<dbReference type="Pfam" id="PF09329">
    <property type="entry name" value="zf-primase"/>
    <property type="match status" value="1"/>
</dbReference>
<evidence type="ECO:0000259" key="9">
    <source>
        <dbReference type="Pfam" id="PF09329"/>
    </source>
</evidence>
<dbReference type="InterPro" id="IPR015408">
    <property type="entry name" value="Znf_Mcm10/DnaG"/>
</dbReference>
<feature type="compositionally biased region" description="Basic and acidic residues" evidence="8">
    <location>
        <begin position="171"/>
        <end position="180"/>
    </location>
</feature>
<proteinExistence type="inferred from homology"/>
<evidence type="ECO:0000256" key="5">
    <source>
        <dbReference type="ARBA" id="ARBA00022771"/>
    </source>
</evidence>
<dbReference type="InParanoid" id="A0A507BLJ5"/>
<feature type="compositionally biased region" description="Low complexity" evidence="8">
    <location>
        <begin position="727"/>
        <end position="739"/>
    </location>
</feature>
<feature type="compositionally biased region" description="Basic and acidic residues" evidence="8">
    <location>
        <begin position="795"/>
        <end position="806"/>
    </location>
</feature>
<comment type="caution">
    <text evidence="11">The sequence shown here is derived from an EMBL/GenBank/DDBJ whole genome shotgun (WGS) entry which is preliminary data.</text>
</comment>
<feature type="compositionally biased region" description="Basic and acidic residues" evidence="8">
    <location>
        <begin position="188"/>
        <end position="200"/>
    </location>
</feature>
<feature type="compositionally biased region" description="Basic and acidic residues" evidence="8">
    <location>
        <begin position="29"/>
        <end position="38"/>
    </location>
</feature>
<evidence type="ECO:0000256" key="4">
    <source>
        <dbReference type="ARBA" id="ARBA00022723"/>
    </source>
</evidence>
<feature type="compositionally biased region" description="Acidic residues" evidence="8">
    <location>
        <begin position="64"/>
        <end position="77"/>
    </location>
</feature>
<evidence type="ECO:0000256" key="8">
    <source>
        <dbReference type="SAM" id="MobiDB-lite"/>
    </source>
</evidence>
<feature type="region of interest" description="Disordered" evidence="8">
    <location>
        <begin position="281"/>
        <end position="344"/>
    </location>
</feature>
<dbReference type="InterPro" id="IPR040184">
    <property type="entry name" value="Mcm10"/>
</dbReference>
<dbReference type="Proteomes" id="UP000319257">
    <property type="component" value="Unassembled WGS sequence"/>
</dbReference>
<dbReference type="GO" id="GO:0003688">
    <property type="term" value="F:DNA replication origin binding"/>
    <property type="evidence" value="ECO:0007669"/>
    <property type="project" value="TreeGrafter"/>
</dbReference>
<feature type="compositionally biased region" description="Gly residues" evidence="8">
    <location>
        <begin position="740"/>
        <end position="749"/>
    </location>
</feature>
<feature type="domain" description="Zinc finger Mcm10/DnaG-type" evidence="9">
    <location>
        <begin position="498"/>
        <end position="543"/>
    </location>
</feature>
<feature type="compositionally biased region" description="Polar residues" evidence="8">
    <location>
        <begin position="311"/>
        <end position="326"/>
    </location>
</feature>
<evidence type="ECO:0000256" key="2">
    <source>
        <dbReference type="ARBA" id="ARBA00009679"/>
    </source>
</evidence>
<dbReference type="GO" id="GO:0043596">
    <property type="term" value="C:nuclear replication fork"/>
    <property type="evidence" value="ECO:0007669"/>
    <property type="project" value="TreeGrafter"/>
</dbReference>
<dbReference type="STRING" id="1093900.A0A507BLJ5"/>
<reference evidence="11 12" key="1">
    <citation type="submission" date="2019-06" db="EMBL/GenBank/DDBJ databases">
        <title>Draft genome sequence of the filamentous fungus Phialemoniopsis curvata isolated from diesel fuel.</title>
        <authorList>
            <person name="Varaljay V.A."/>
            <person name="Lyon W.J."/>
            <person name="Crouch A.L."/>
            <person name="Drake C.E."/>
            <person name="Hollomon J.M."/>
            <person name="Nadeau L.J."/>
            <person name="Nunn H.S."/>
            <person name="Stevenson B.S."/>
            <person name="Bojanowski C.L."/>
            <person name="Crookes-Goodson W.J."/>
        </authorList>
    </citation>
    <scope>NUCLEOTIDE SEQUENCE [LARGE SCALE GENOMIC DNA]</scope>
    <source>
        <strain evidence="11 12">D216</strain>
    </source>
</reference>
<feature type="compositionally biased region" description="Low complexity" evidence="8">
    <location>
        <begin position="671"/>
        <end position="680"/>
    </location>
</feature>
<sequence>MRQTVESTAAEPQWPPRSPHEALLGTPGGRERLRRLAERGSPSPSPTKLRASRNTGSIRTRDTDFEDEIGDLDDDDDEETLQLKLQEIQARLKLKKLQKTQRRADASSDLENESVPRAKSATGSHRFEGSQRPQPQTQPPIEVPASPVRRTQATNENIQRSPSRVLLGIDKGLKGKDVSLKRAPSSRRPPDTRVGLELEGSRTPSSGRASSSQENHRPLSFSERLASARSEEISRKDKQERIQKLRSTAFGVGQNETEEYRAKAVELPNVPMKAPSYSRDEILGVGNKPKTGGYLQRSKTAPDVRHRPMSQEPSSEADNPFHSQSLDGDMNGQKEGGEGEASFEPYSGLHLSKRILPHNVVTRQIAGKKTYLVQDLLRQVKAPDFSLPDVESDIVVFAIVAEKSEPQFHKPVADSEGKKKVNQPSERSKFMVVTLADLEYEIGLYLFSTGFTRFYKLPIGTVVAILNPEIMPPPRGREDTGKFSLVINSDGDTILEIGNARDMGWCESVRRDGKRCNSWVNTRKTKHCEFHTNEALRRARTARNEVNQLSFGFGSKYKKSKVIVDLEPGSREHRLYNGKPPLEGHYDAETQSRYFIAGSGGANHASSASLIDGGMADRAEREEGLKRRIAAKEKEREIARKLGEMGGGAGREYMRRGGGGGGGGGGDRIPASSSASSMSSLRPHEPPPPPPSSQQRALDAKAALGLLSRPRDAQVHLSPVKRKRSESAQSGSTATSAAGGRTGGFGWGGNLKDKLARMKDGESLRPSSAASRVATTTATGGADVGGQPVRKKTRFVTEKGIREAGRESLGGAELPPPPGGGSGGSDSAEEKKRKRSMMAARAVALDDDDDDEDLLVIV</sequence>
<dbReference type="GO" id="GO:0008270">
    <property type="term" value="F:zinc ion binding"/>
    <property type="evidence" value="ECO:0007669"/>
    <property type="project" value="UniProtKB-KW"/>
</dbReference>
<dbReference type="InterPro" id="IPR012340">
    <property type="entry name" value="NA-bd_OB-fold"/>
</dbReference>
<name>A0A507BLJ5_9PEZI</name>
<evidence type="ECO:0000313" key="12">
    <source>
        <dbReference type="Proteomes" id="UP000319257"/>
    </source>
</evidence>
<feature type="compositionally biased region" description="Gly residues" evidence="8">
    <location>
        <begin position="644"/>
        <end position="667"/>
    </location>
</feature>
<accession>A0A507BLJ5</accession>
<evidence type="ECO:0000256" key="6">
    <source>
        <dbReference type="ARBA" id="ARBA00022833"/>
    </source>
</evidence>